<protein>
    <submittedName>
        <fullName evidence="1">Uncharacterized protein</fullName>
    </submittedName>
</protein>
<organism evidence="1 2">
    <name type="scientific">Prosthecochloris aestuarii (strain DSM 271 / SK 413)</name>
    <dbReference type="NCBI Taxonomy" id="290512"/>
    <lineage>
        <taxon>Bacteria</taxon>
        <taxon>Pseudomonadati</taxon>
        <taxon>Chlorobiota</taxon>
        <taxon>Chlorobiia</taxon>
        <taxon>Chlorobiales</taxon>
        <taxon>Chlorobiaceae</taxon>
        <taxon>Prosthecochloris</taxon>
    </lineage>
</organism>
<sequence>MTSYSSFKVLEKAGGNWVKAELYPDYGRESKTMWLNIDNLVGIEDAAE</sequence>
<dbReference type="AlphaFoldDB" id="B4S647"/>
<evidence type="ECO:0000313" key="2">
    <source>
        <dbReference type="Proteomes" id="UP000002725"/>
    </source>
</evidence>
<reference evidence="1" key="1">
    <citation type="submission" date="2008-06" db="EMBL/GenBank/DDBJ databases">
        <title>Complete sequence of chromosome of Prosthecochloris aestuarii DSM 271.</title>
        <authorList>
            <consortium name="US DOE Joint Genome Institute"/>
            <person name="Lucas S."/>
            <person name="Copeland A."/>
            <person name="Lapidus A."/>
            <person name="Glavina del Rio T."/>
            <person name="Dalin E."/>
            <person name="Tice H."/>
            <person name="Bruce D."/>
            <person name="Goodwin L."/>
            <person name="Pitluck S."/>
            <person name="Schmutz J."/>
            <person name="Larimer F."/>
            <person name="Land M."/>
            <person name="Hauser L."/>
            <person name="Kyrpides N."/>
            <person name="Anderson I."/>
            <person name="Liu Z."/>
            <person name="Li T."/>
            <person name="Zhao F."/>
            <person name="Overmann J."/>
            <person name="Bryant D.A."/>
            <person name="Richardson P."/>
        </authorList>
    </citation>
    <scope>NUCLEOTIDE SEQUENCE [LARGE SCALE GENOMIC DNA]</scope>
    <source>
        <strain evidence="1">DSM 271</strain>
    </source>
</reference>
<proteinExistence type="predicted"/>
<accession>B4S647</accession>
<gene>
    <name evidence="1" type="ordered locus">Paes_0647</name>
</gene>
<dbReference type="Proteomes" id="UP000002725">
    <property type="component" value="Chromosome"/>
</dbReference>
<name>B4S647_PROA2</name>
<dbReference type="EMBL" id="CP001108">
    <property type="protein sequence ID" value="ACF45698.1"/>
    <property type="molecule type" value="Genomic_DNA"/>
</dbReference>
<dbReference type="HOGENOM" id="CLU_3156513_0_0_10"/>
<evidence type="ECO:0000313" key="1">
    <source>
        <dbReference type="EMBL" id="ACF45698.1"/>
    </source>
</evidence>
<dbReference type="KEGG" id="paa:Paes_0647"/>
<keyword evidence="2" id="KW-1185">Reference proteome</keyword>